<proteinExistence type="predicted"/>
<dbReference type="SUPFAM" id="SSF52317">
    <property type="entry name" value="Class I glutamine amidotransferase-like"/>
    <property type="match status" value="1"/>
</dbReference>
<dbReference type="InterPro" id="IPR035681">
    <property type="entry name" value="ComA-like_MBL"/>
</dbReference>
<sequence length="809" mass="88851">MTFLDVGQGDAILIRTAEKTILIDAGDDRVNAANGVIIPYLKREGITRIDTCIISHPHRDHFGGFIDLLQAIPIGEFQFSSDTLGTGDPEESSSDALVYMRMYNLIKEKKIPYNKVPNGAILNWGRGIKVEVLHADETPRRSADQPPRLIQRGEVIKSPANEQSLIIKATAGKISYLFTGDAEKGAEGRAIELFREKLPSTILKSGHHGSKTSSTYPFMDLVKPEYGIISVGTKNSFGHPNKETLEKYAFYKMKVFRTDQDGTIDTFTDGTTVQVVSNQSPLAITKPPEIISLTANSATIQWTTNKTSNSVVKYGTSGYTQQKVLDPFVTVHTVTLTGLKPSTTYLFQAISQDERQPEQVVSIEGRLTTPAGSDLPLPKIVGMGTTTKAIYLRKPFTVQVDLKNPANEPQKNFALALYHSSMADVNLLGTTNVSLAASGQGTLTFPVELSWLGKVELIAVLTNGKDIIDTSSIVVDVLPKNILVDCAHGNIDYFTGRFAGMKMDLYNRHGFSMKSISKLITPAALEGSFVLIMPEPKEALAAEEIAAIKEYVSKGGSVLFFLKSDYKDLSAPHLVNPILQAIGSRIRFNDDQFCDPTNNIGPPFRAFVHVFPDPIIQGVNQLLFRSSCTLVNHQMQGLTASKDLHLLAVGDDDSYNVDTDNMNDCSFYYASATPRLPIPVVAAEDLGTGRVACFAEPLYDDRLYADPKIPTALFNSQVVAWLATAREKTLRDLLRSLDNLESIDDPDLRASRFDGLRAAALDQIQQGMAEGAEADIQAAFQEYASPAVQDLARDLRHTLQFRDLHQDRP</sequence>
<dbReference type="InterPro" id="IPR052159">
    <property type="entry name" value="Competence_DNA_uptake"/>
</dbReference>
<dbReference type="InterPro" id="IPR036866">
    <property type="entry name" value="RibonucZ/Hydroxyglut_hydro"/>
</dbReference>
<comment type="caution">
    <text evidence="2">The sequence shown here is derived from an EMBL/GenBank/DDBJ whole genome shotgun (WGS) entry which is preliminary data.</text>
</comment>
<dbReference type="Pfam" id="PF16656">
    <property type="entry name" value="Pur_ac_phosph_N"/>
    <property type="match status" value="1"/>
</dbReference>
<dbReference type="SUPFAM" id="SSF56281">
    <property type="entry name" value="Metallo-hydrolase/oxidoreductase"/>
    <property type="match status" value="1"/>
</dbReference>
<protein>
    <submittedName>
        <fullName evidence="2">DNA internalization-related competence protein ComEC/Rec2</fullName>
    </submittedName>
</protein>
<accession>A0A367ZKG3</accession>
<dbReference type="InterPro" id="IPR008963">
    <property type="entry name" value="Purple_acid_Pase-like_N"/>
</dbReference>
<dbReference type="SUPFAM" id="SSF49363">
    <property type="entry name" value="Purple acid phosphatase, N-terminal domain"/>
    <property type="match status" value="1"/>
</dbReference>
<evidence type="ECO:0000313" key="3">
    <source>
        <dbReference type="Proteomes" id="UP000252355"/>
    </source>
</evidence>
<dbReference type="Pfam" id="PF00753">
    <property type="entry name" value="Lactamase_B"/>
    <property type="match status" value="1"/>
</dbReference>
<dbReference type="Gene3D" id="3.60.15.10">
    <property type="entry name" value="Ribonuclease Z/Hydroxyacylglutathione hydrolase-like"/>
    <property type="match status" value="1"/>
</dbReference>
<dbReference type="SMART" id="SM00849">
    <property type="entry name" value="Lactamase_B"/>
    <property type="match status" value="1"/>
</dbReference>
<dbReference type="AlphaFoldDB" id="A0A367ZKG3"/>
<dbReference type="InterPro" id="IPR015914">
    <property type="entry name" value="PAPs_N"/>
</dbReference>
<dbReference type="CDD" id="cd07731">
    <property type="entry name" value="ComA-like_MBL-fold"/>
    <property type="match status" value="1"/>
</dbReference>
<feature type="domain" description="Fibronectin type-III" evidence="1">
    <location>
        <begin position="284"/>
        <end position="372"/>
    </location>
</feature>
<dbReference type="InterPro" id="IPR013783">
    <property type="entry name" value="Ig-like_fold"/>
</dbReference>
<gene>
    <name evidence="2" type="ORF">OZSIB_2600</name>
</gene>
<dbReference type="CDD" id="cd00063">
    <property type="entry name" value="FN3"/>
    <property type="match status" value="1"/>
</dbReference>
<dbReference type="InterPro" id="IPR003961">
    <property type="entry name" value="FN3_dom"/>
</dbReference>
<dbReference type="Proteomes" id="UP000252355">
    <property type="component" value="Unassembled WGS sequence"/>
</dbReference>
<dbReference type="InterPro" id="IPR029062">
    <property type="entry name" value="Class_I_gatase-like"/>
</dbReference>
<dbReference type="EMBL" id="QOQW01000032">
    <property type="protein sequence ID" value="RCK77831.1"/>
    <property type="molecule type" value="Genomic_DNA"/>
</dbReference>
<dbReference type="PANTHER" id="PTHR30619:SF1">
    <property type="entry name" value="RECOMBINATION PROTEIN 2"/>
    <property type="match status" value="1"/>
</dbReference>
<organism evidence="2 3">
    <name type="scientific">Candidatus Ozemobacter sibiricus</name>
    <dbReference type="NCBI Taxonomy" id="2268124"/>
    <lineage>
        <taxon>Bacteria</taxon>
        <taxon>Candidatus Ozemobacteria</taxon>
        <taxon>Candidatus Ozemobacterales</taxon>
        <taxon>Candidatus Ozemobacteraceae</taxon>
        <taxon>Candidatus Ozemobacter</taxon>
    </lineage>
</organism>
<dbReference type="PROSITE" id="PS50853">
    <property type="entry name" value="FN3"/>
    <property type="match status" value="1"/>
</dbReference>
<evidence type="ECO:0000259" key="1">
    <source>
        <dbReference type="PROSITE" id="PS50853"/>
    </source>
</evidence>
<dbReference type="SMART" id="SM00060">
    <property type="entry name" value="FN3"/>
    <property type="match status" value="1"/>
</dbReference>
<reference evidence="2 3" key="1">
    <citation type="submission" date="2018-05" db="EMBL/GenBank/DDBJ databases">
        <title>A metagenomic window into the 2 km-deep terrestrial subsurface aquifer revealed taxonomically and functionally diverse microbial community comprising novel uncultured bacterial lineages.</title>
        <authorList>
            <person name="Kadnikov V.V."/>
            <person name="Mardanov A.V."/>
            <person name="Beletsky A.V."/>
            <person name="Banks D."/>
            <person name="Pimenov N.V."/>
            <person name="Frank Y.A."/>
            <person name="Karnachuk O.V."/>
            <person name="Ravin N.V."/>
        </authorList>
    </citation>
    <scope>NUCLEOTIDE SEQUENCE [LARGE SCALE GENOMIC DNA]</scope>
    <source>
        <strain evidence="2">BY5</strain>
    </source>
</reference>
<evidence type="ECO:0000313" key="2">
    <source>
        <dbReference type="EMBL" id="RCK77831.1"/>
    </source>
</evidence>
<dbReference type="Gene3D" id="2.60.40.380">
    <property type="entry name" value="Purple acid phosphatase-like, N-terminal"/>
    <property type="match status" value="1"/>
</dbReference>
<dbReference type="GO" id="GO:0046872">
    <property type="term" value="F:metal ion binding"/>
    <property type="evidence" value="ECO:0007669"/>
    <property type="project" value="InterPro"/>
</dbReference>
<dbReference type="GO" id="GO:0003993">
    <property type="term" value="F:acid phosphatase activity"/>
    <property type="evidence" value="ECO:0007669"/>
    <property type="project" value="InterPro"/>
</dbReference>
<dbReference type="InterPro" id="IPR001279">
    <property type="entry name" value="Metallo-B-lactamas"/>
</dbReference>
<name>A0A367ZKG3_9BACT</name>
<dbReference type="PANTHER" id="PTHR30619">
    <property type="entry name" value="DNA INTERNALIZATION/COMPETENCE PROTEIN COMEC/REC2"/>
    <property type="match status" value="1"/>
</dbReference>
<dbReference type="Gene3D" id="2.60.40.10">
    <property type="entry name" value="Immunoglobulins"/>
    <property type="match status" value="1"/>
</dbReference>